<dbReference type="GO" id="GO:0019825">
    <property type="term" value="F:oxygen binding"/>
    <property type="evidence" value="ECO:0007669"/>
    <property type="project" value="InterPro"/>
</dbReference>
<dbReference type="GO" id="GO:0071500">
    <property type="term" value="P:cellular response to nitrosative stress"/>
    <property type="evidence" value="ECO:0007669"/>
    <property type="project" value="TreeGrafter"/>
</dbReference>
<evidence type="ECO:0000256" key="2">
    <source>
        <dbReference type="ARBA" id="ARBA00001974"/>
    </source>
</evidence>
<evidence type="ECO:0000256" key="10">
    <source>
        <dbReference type="ARBA" id="ARBA00022857"/>
    </source>
</evidence>
<name>A0A367XUI4_9ASCO</name>
<protein>
    <recommendedName>
        <fullName evidence="4">nitric oxide dioxygenase</fullName>
        <ecNumber evidence="4">1.14.12.17</ecNumber>
    </recommendedName>
</protein>
<evidence type="ECO:0000256" key="12">
    <source>
        <dbReference type="ARBA" id="ARBA00023027"/>
    </source>
</evidence>
<dbReference type="SUPFAM" id="SSF63380">
    <property type="entry name" value="Riboflavin synthase domain-like"/>
    <property type="match status" value="1"/>
</dbReference>
<dbReference type="InterPro" id="IPR012292">
    <property type="entry name" value="Globin/Proto"/>
</dbReference>
<dbReference type="SUPFAM" id="SSF46458">
    <property type="entry name" value="Globin-like"/>
    <property type="match status" value="1"/>
</dbReference>
<dbReference type="GO" id="GO:0071949">
    <property type="term" value="F:FAD binding"/>
    <property type="evidence" value="ECO:0007669"/>
    <property type="project" value="TreeGrafter"/>
</dbReference>
<evidence type="ECO:0000313" key="18">
    <source>
        <dbReference type="Proteomes" id="UP000253472"/>
    </source>
</evidence>
<dbReference type="PROSITE" id="PS01033">
    <property type="entry name" value="GLOBIN"/>
    <property type="match status" value="1"/>
</dbReference>
<dbReference type="GO" id="GO:0008941">
    <property type="term" value="F:nitric oxide dioxygenase NAD(P)H activity"/>
    <property type="evidence" value="ECO:0007669"/>
    <property type="project" value="UniProtKB-EC"/>
</dbReference>
<evidence type="ECO:0000256" key="14">
    <source>
        <dbReference type="ARBA" id="ARBA00049433"/>
    </source>
</evidence>
<evidence type="ECO:0000256" key="1">
    <source>
        <dbReference type="ARBA" id="ARBA00001970"/>
    </source>
</evidence>
<dbReference type="EC" id="1.14.12.17" evidence="4"/>
<dbReference type="InterPro" id="IPR039261">
    <property type="entry name" value="FNR_nucleotide-bd"/>
</dbReference>
<evidence type="ECO:0000256" key="9">
    <source>
        <dbReference type="ARBA" id="ARBA00022827"/>
    </source>
</evidence>
<evidence type="ECO:0000259" key="15">
    <source>
        <dbReference type="PROSITE" id="PS01033"/>
    </source>
</evidence>
<dbReference type="InterPro" id="IPR017938">
    <property type="entry name" value="Riboflavin_synthase-like_b-brl"/>
</dbReference>
<dbReference type="PROSITE" id="PS51384">
    <property type="entry name" value="FAD_FR"/>
    <property type="match status" value="1"/>
</dbReference>
<sequence>MTVETQPLSPDQIKMIKDSVPILGHIHVQLAEKFYRRLFKQYPEFKDYFNTTNQKLLRQPRIFIHTLVKVAENVDNFEQLEEDFQRIASKHVGLQVRPDHYPKMGEVMVNTICDLFPKEMVDDEFREAWEMTYDKMANMLINLEAEEYATKAWFGFKEFKVTRLQRECIESISFYIAPVDGKPIPKPKRGQYLCMRWQLPGAKNEISRVYSISEYPKGNEYRFTVRYIPGGQISVHIHNNLKIGDTVFVAPPCGSCYYESSPRDLVVLAGGNGITALLSMIEAGLEDGRNVRLLYSNRSPDSRSFGPMLREYKRIYQDRFHITEFISRARYLDPIDQYNNRSLTIEDLDFITPEHDVYLIGPRSYMKMVEDYLTERNIKVKLDYFGPQEI</sequence>
<accession>A0A367XUI4</accession>
<feature type="domain" description="FAD-binding FR-type" evidence="16">
    <location>
        <begin position="154"/>
        <end position="259"/>
    </location>
</feature>
<comment type="cofactor">
    <cofactor evidence="2">
        <name>FAD</name>
        <dbReference type="ChEBI" id="CHEBI:57692"/>
    </cofactor>
</comment>
<comment type="cofactor">
    <cofactor evidence="1">
        <name>heme b</name>
        <dbReference type="ChEBI" id="CHEBI:60344"/>
    </cofactor>
</comment>
<keyword evidence="5" id="KW-0216">Detoxification</keyword>
<keyword evidence="11" id="KW-0408">Iron</keyword>
<evidence type="ECO:0000259" key="16">
    <source>
        <dbReference type="PROSITE" id="PS51384"/>
    </source>
</evidence>
<evidence type="ECO:0000256" key="8">
    <source>
        <dbReference type="ARBA" id="ARBA00022723"/>
    </source>
</evidence>
<dbReference type="Pfam" id="PF00970">
    <property type="entry name" value="FAD_binding_6"/>
    <property type="match status" value="1"/>
</dbReference>
<dbReference type="Gene3D" id="1.10.490.10">
    <property type="entry name" value="Globins"/>
    <property type="match status" value="1"/>
</dbReference>
<dbReference type="InterPro" id="IPR000971">
    <property type="entry name" value="Globin"/>
</dbReference>
<comment type="similarity">
    <text evidence="3">In the C-terminal section; belongs to the flavoprotein pyridine nucleotide cytochrome reductase family.</text>
</comment>
<comment type="catalytic activity">
    <reaction evidence="14">
        <text>2 nitric oxide + NADPH + 2 O2 = 2 nitrate + NADP(+) + H(+)</text>
        <dbReference type="Rhea" id="RHEA:19465"/>
        <dbReference type="ChEBI" id="CHEBI:15378"/>
        <dbReference type="ChEBI" id="CHEBI:15379"/>
        <dbReference type="ChEBI" id="CHEBI:16480"/>
        <dbReference type="ChEBI" id="CHEBI:17632"/>
        <dbReference type="ChEBI" id="CHEBI:57783"/>
        <dbReference type="ChEBI" id="CHEBI:58349"/>
        <dbReference type="EC" id="1.14.12.17"/>
    </reaction>
</comment>
<dbReference type="PANTHER" id="PTHR43396">
    <property type="entry name" value="FLAVOHEMOPROTEIN"/>
    <property type="match status" value="1"/>
</dbReference>
<dbReference type="CDD" id="cd06184">
    <property type="entry name" value="flavohem_like_fad_nad_binding"/>
    <property type="match status" value="1"/>
</dbReference>
<evidence type="ECO:0000256" key="6">
    <source>
        <dbReference type="ARBA" id="ARBA00022617"/>
    </source>
</evidence>
<dbReference type="CDD" id="cd19754">
    <property type="entry name" value="FHb_fungal-globin"/>
    <property type="match status" value="1"/>
</dbReference>
<evidence type="ECO:0000313" key="17">
    <source>
        <dbReference type="EMBL" id="RCK57254.1"/>
    </source>
</evidence>
<comment type="catalytic activity">
    <reaction evidence="13">
        <text>2 nitric oxide + NADH + 2 O2 = 2 nitrate + NAD(+) + H(+)</text>
        <dbReference type="Rhea" id="RHEA:19469"/>
        <dbReference type="ChEBI" id="CHEBI:15378"/>
        <dbReference type="ChEBI" id="CHEBI:15379"/>
        <dbReference type="ChEBI" id="CHEBI:16480"/>
        <dbReference type="ChEBI" id="CHEBI:17632"/>
        <dbReference type="ChEBI" id="CHEBI:57540"/>
        <dbReference type="ChEBI" id="CHEBI:57945"/>
        <dbReference type="EC" id="1.14.12.17"/>
    </reaction>
</comment>
<keyword evidence="10" id="KW-0521">NADP</keyword>
<dbReference type="SUPFAM" id="SSF52343">
    <property type="entry name" value="Ferredoxin reductase-like, C-terminal NADP-linked domain"/>
    <property type="match status" value="1"/>
</dbReference>
<dbReference type="Pfam" id="PF00042">
    <property type="entry name" value="Globin"/>
    <property type="match status" value="1"/>
</dbReference>
<dbReference type="InterPro" id="IPR001433">
    <property type="entry name" value="OxRdtase_FAD/NAD-bd"/>
</dbReference>
<dbReference type="FunFam" id="3.40.50.80:FF:000076">
    <property type="entry name" value="Flavohemoprotein"/>
    <property type="match status" value="1"/>
</dbReference>
<evidence type="ECO:0000256" key="4">
    <source>
        <dbReference type="ARBA" id="ARBA00012229"/>
    </source>
</evidence>
<dbReference type="InterPro" id="IPR008333">
    <property type="entry name" value="Cbr1-like_FAD-bd_dom"/>
</dbReference>
<dbReference type="GO" id="GO:0046210">
    <property type="term" value="P:nitric oxide catabolic process"/>
    <property type="evidence" value="ECO:0007669"/>
    <property type="project" value="TreeGrafter"/>
</dbReference>
<evidence type="ECO:0000256" key="7">
    <source>
        <dbReference type="ARBA" id="ARBA00022630"/>
    </source>
</evidence>
<evidence type="ECO:0000256" key="3">
    <source>
        <dbReference type="ARBA" id="ARBA00006401"/>
    </source>
</evidence>
<dbReference type="GO" id="GO:0046872">
    <property type="term" value="F:metal ion binding"/>
    <property type="evidence" value="ECO:0007669"/>
    <property type="project" value="UniProtKB-KW"/>
</dbReference>
<dbReference type="Gene3D" id="3.40.50.80">
    <property type="entry name" value="Nucleotide-binding domain of ferredoxin-NADP reductase (FNR) module"/>
    <property type="match status" value="1"/>
</dbReference>
<proteinExistence type="inferred from homology"/>
<feature type="domain" description="Globin" evidence="15">
    <location>
        <begin position="7"/>
        <end position="145"/>
    </location>
</feature>
<dbReference type="AlphaFoldDB" id="A0A367XUI4"/>
<keyword evidence="7" id="KW-0285">Flavoprotein</keyword>
<dbReference type="Proteomes" id="UP000253472">
    <property type="component" value="Unassembled WGS sequence"/>
</dbReference>
<dbReference type="STRING" id="5486.A0A367XUI4"/>
<dbReference type="Pfam" id="PF00175">
    <property type="entry name" value="NAD_binding_1"/>
    <property type="match status" value="1"/>
</dbReference>
<keyword evidence="6" id="KW-0349">Heme</keyword>
<comment type="caution">
    <text evidence="17">The sequence shown here is derived from an EMBL/GenBank/DDBJ whole genome shotgun (WGS) entry which is preliminary data.</text>
</comment>
<keyword evidence="9" id="KW-0274">FAD</keyword>
<dbReference type="InterPro" id="IPR017927">
    <property type="entry name" value="FAD-bd_FR_type"/>
</dbReference>
<reference evidence="17 18" key="1">
    <citation type="submission" date="2018-06" db="EMBL/GenBank/DDBJ databases">
        <title>Whole genome sequencing of Candida tropicalis (genome annotated by CSBL at Korea University).</title>
        <authorList>
            <person name="Ahn J."/>
        </authorList>
    </citation>
    <scope>NUCLEOTIDE SEQUENCE [LARGE SCALE GENOMIC DNA]</scope>
    <source>
        <strain evidence="17 18">ATCC 20962</strain>
    </source>
</reference>
<dbReference type="InterPro" id="IPR009050">
    <property type="entry name" value="Globin-like_sf"/>
</dbReference>
<evidence type="ECO:0000256" key="11">
    <source>
        <dbReference type="ARBA" id="ARBA00023004"/>
    </source>
</evidence>
<dbReference type="EMBL" id="QLNQ01000028">
    <property type="protein sequence ID" value="RCK57254.1"/>
    <property type="molecule type" value="Genomic_DNA"/>
</dbReference>
<dbReference type="GO" id="GO:0009636">
    <property type="term" value="P:response to toxic substance"/>
    <property type="evidence" value="ECO:0007669"/>
    <property type="project" value="UniProtKB-KW"/>
</dbReference>
<dbReference type="GO" id="GO:0020037">
    <property type="term" value="F:heme binding"/>
    <property type="evidence" value="ECO:0007669"/>
    <property type="project" value="InterPro"/>
</dbReference>
<keyword evidence="18" id="KW-1185">Reference proteome</keyword>
<keyword evidence="8" id="KW-0479">Metal-binding</keyword>
<evidence type="ECO:0000256" key="5">
    <source>
        <dbReference type="ARBA" id="ARBA00022575"/>
    </source>
</evidence>
<dbReference type="PANTHER" id="PTHR43396:SF3">
    <property type="entry name" value="FLAVOHEMOPROTEIN"/>
    <property type="match status" value="1"/>
</dbReference>
<dbReference type="OrthoDB" id="436496at2759"/>
<gene>
    <name evidence="17" type="primary">YHB1_7</name>
    <name evidence="17" type="ORF">Cantr_06570</name>
</gene>
<organism evidence="17 18">
    <name type="scientific">Candida viswanathii</name>
    <dbReference type="NCBI Taxonomy" id="5486"/>
    <lineage>
        <taxon>Eukaryota</taxon>
        <taxon>Fungi</taxon>
        <taxon>Dikarya</taxon>
        <taxon>Ascomycota</taxon>
        <taxon>Saccharomycotina</taxon>
        <taxon>Pichiomycetes</taxon>
        <taxon>Debaryomycetaceae</taxon>
        <taxon>Candida/Lodderomyces clade</taxon>
        <taxon>Candida</taxon>
    </lineage>
</organism>
<dbReference type="Gene3D" id="2.40.30.10">
    <property type="entry name" value="Translation factors"/>
    <property type="match status" value="1"/>
</dbReference>
<keyword evidence="12" id="KW-0520">NAD</keyword>
<evidence type="ECO:0000256" key="13">
    <source>
        <dbReference type="ARBA" id="ARBA00048649"/>
    </source>
</evidence>
<dbReference type="FunFam" id="1.10.490.10:FF:000003">
    <property type="entry name" value="Flavohemoprotein"/>
    <property type="match status" value="1"/>
</dbReference>